<gene>
    <name evidence="2" type="ORF">CJP74_06705</name>
</gene>
<evidence type="ECO:0000256" key="1">
    <source>
        <dbReference type="SAM" id="Phobius"/>
    </source>
</evidence>
<name>A0A3A1Y370_9GAMM</name>
<sequence>MVYFQSFNIIMSANHLINLADELATGKITLEDLFYDQLVADVLTLKDMDQDVEKDPDFYVDTPADLQKFANFDFTKSVMSEIANLEVAEDEEFYEVEDDIDSPVAIELEDVKQTPYANLGNNNGIAFFSEKHEEPSNPEYQPRPATSATSVKTETSIFNLRNIFGAAFAFIATFACIGLFNKFINNNGSFSTLAYSDPALTKALDSNNSGLLVNNFANTSVASNYSFKAYEVNDPVFKNYQPQLLTNVQLVSLHLIQPTQKMEGLLLSDKQTINLSTFVTNYEIQKRLSPNK</sequence>
<keyword evidence="1" id="KW-0472">Membrane</keyword>
<dbReference type="EMBL" id="NRJH01000057">
    <property type="protein sequence ID" value="RIY31686.1"/>
    <property type="molecule type" value="Genomic_DNA"/>
</dbReference>
<proteinExistence type="predicted"/>
<evidence type="ECO:0000313" key="2">
    <source>
        <dbReference type="EMBL" id="RIY31686.1"/>
    </source>
</evidence>
<keyword evidence="1" id="KW-0812">Transmembrane</keyword>
<comment type="caution">
    <text evidence="2">The sequence shown here is derived from an EMBL/GenBank/DDBJ whole genome shotgun (WGS) entry which is preliminary data.</text>
</comment>
<protein>
    <submittedName>
        <fullName evidence="2">Uncharacterized protein</fullName>
    </submittedName>
</protein>
<reference evidence="2 3" key="1">
    <citation type="submission" date="2017-08" db="EMBL/GenBank/DDBJ databases">
        <title>Reclassification of Bisgaard taxon 37 and 44.</title>
        <authorList>
            <person name="Christensen H."/>
        </authorList>
    </citation>
    <scope>NUCLEOTIDE SEQUENCE [LARGE SCALE GENOMIC DNA]</scope>
    <source>
        <strain evidence="2 3">B96_4</strain>
    </source>
</reference>
<feature type="transmembrane region" description="Helical" evidence="1">
    <location>
        <begin position="163"/>
        <end position="180"/>
    </location>
</feature>
<keyword evidence="1" id="KW-1133">Transmembrane helix</keyword>
<organism evidence="2 3">
    <name type="scientific">Psittacicella melopsittaci</name>
    <dbReference type="NCBI Taxonomy" id="2028576"/>
    <lineage>
        <taxon>Bacteria</taxon>
        <taxon>Pseudomonadati</taxon>
        <taxon>Pseudomonadota</taxon>
        <taxon>Gammaproteobacteria</taxon>
        <taxon>Pasteurellales</taxon>
        <taxon>Psittacicellaceae</taxon>
        <taxon>Psittacicella</taxon>
    </lineage>
</organism>
<dbReference type="Proteomes" id="UP000266258">
    <property type="component" value="Unassembled WGS sequence"/>
</dbReference>
<keyword evidence="3" id="KW-1185">Reference proteome</keyword>
<evidence type="ECO:0000313" key="3">
    <source>
        <dbReference type="Proteomes" id="UP000266258"/>
    </source>
</evidence>
<accession>A0A3A1Y370</accession>
<dbReference type="AlphaFoldDB" id="A0A3A1Y370"/>